<protein>
    <submittedName>
        <fullName evidence="1">Uncharacterized protein</fullName>
    </submittedName>
</protein>
<dbReference type="EMBL" id="KN549430">
    <property type="protein sequence ID" value="KHJ97595.1"/>
    <property type="molecule type" value="Genomic_DNA"/>
</dbReference>
<gene>
    <name evidence="1" type="ORF">OESDEN_02429</name>
</gene>
<reference evidence="1 2" key="1">
    <citation type="submission" date="2014-03" db="EMBL/GenBank/DDBJ databases">
        <title>Draft genome of the hookworm Oesophagostomum dentatum.</title>
        <authorList>
            <person name="Mitreva M."/>
        </authorList>
    </citation>
    <scope>NUCLEOTIDE SEQUENCE [LARGE SCALE GENOMIC DNA]</scope>
    <source>
        <strain evidence="1 2">OD-Hann</strain>
    </source>
</reference>
<sequence>MVMFHFEQEAHTTKDVDIKIRHFGTGGLPGAALDDNCKHGYRSGCIAGRNCLFLLWRNKQNCTKRKMVL</sequence>
<evidence type="ECO:0000313" key="2">
    <source>
        <dbReference type="Proteomes" id="UP000053660"/>
    </source>
</evidence>
<proteinExistence type="predicted"/>
<organism evidence="1 2">
    <name type="scientific">Oesophagostomum dentatum</name>
    <name type="common">Nodular worm</name>
    <dbReference type="NCBI Taxonomy" id="61180"/>
    <lineage>
        <taxon>Eukaryota</taxon>
        <taxon>Metazoa</taxon>
        <taxon>Ecdysozoa</taxon>
        <taxon>Nematoda</taxon>
        <taxon>Chromadorea</taxon>
        <taxon>Rhabditida</taxon>
        <taxon>Rhabditina</taxon>
        <taxon>Rhabditomorpha</taxon>
        <taxon>Strongyloidea</taxon>
        <taxon>Strongylidae</taxon>
        <taxon>Oesophagostomum</taxon>
    </lineage>
</organism>
<name>A0A0B1TQD9_OESDE</name>
<dbReference type="Proteomes" id="UP000053660">
    <property type="component" value="Unassembled WGS sequence"/>
</dbReference>
<evidence type="ECO:0000313" key="1">
    <source>
        <dbReference type="EMBL" id="KHJ97595.1"/>
    </source>
</evidence>
<keyword evidence="2" id="KW-1185">Reference proteome</keyword>
<dbReference type="AlphaFoldDB" id="A0A0B1TQD9"/>
<accession>A0A0B1TQD9</accession>